<reference evidence="1" key="2">
    <citation type="journal article" date="2007" name="Science">
        <title>Draft genome sequence of the sexually transmitted pathogen Trichomonas vaginalis.</title>
        <authorList>
            <person name="Carlton J.M."/>
            <person name="Hirt R.P."/>
            <person name="Silva J.C."/>
            <person name="Delcher A.L."/>
            <person name="Schatz M."/>
            <person name="Zhao Q."/>
            <person name="Wortman J.R."/>
            <person name="Bidwell S.L."/>
            <person name="Alsmark U.C.M."/>
            <person name="Besteiro S."/>
            <person name="Sicheritz-Ponten T."/>
            <person name="Noel C.J."/>
            <person name="Dacks J.B."/>
            <person name="Foster P.G."/>
            <person name="Simillion C."/>
            <person name="Van de Peer Y."/>
            <person name="Miranda-Saavedra D."/>
            <person name="Barton G.J."/>
            <person name="Westrop G.D."/>
            <person name="Mueller S."/>
            <person name="Dessi D."/>
            <person name="Fiori P.L."/>
            <person name="Ren Q."/>
            <person name="Paulsen I."/>
            <person name="Zhang H."/>
            <person name="Bastida-Corcuera F.D."/>
            <person name="Simoes-Barbosa A."/>
            <person name="Brown M.T."/>
            <person name="Hayes R.D."/>
            <person name="Mukherjee M."/>
            <person name="Okumura C.Y."/>
            <person name="Schneider R."/>
            <person name="Smith A.J."/>
            <person name="Vanacova S."/>
            <person name="Villalvazo M."/>
            <person name="Haas B.J."/>
            <person name="Pertea M."/>
            <person name="Feldblyum T.V."/>
            <person name="Utterback T.R."/>
            <person name="Shu C.L."/>
            <person name="Osoegawa K."/>
            <person name="de Jong P.J."/>
            <person name="Hrdy I."/>
            <person name="Horvathova L."/>
            <person name="Zubacova Z."/>
            <person name="Dolezal P."/>
            <person name="Malik S.B."/>
            <person name="Logsdon J.M. Jr."/>
            <person name="Henze K."/>
            <person name="Gupta A."/>
            <person name="Wang C.C."/>
            <person name="Dunne R.L."/>
            <person name="Upcroft J.A."/>
            <person name="Upcroft P."/>
            <person name="White O."/>
            <person name="Salzberg S.L."/>
            <person name="Tang P."/>
            <person name="Chiu C.-H."/>
            <person name="Lee Y.-S."/>
            <person name="Embley T.M."/>
            <person name="Coombs G.H."/>
            <person name="Mottram J.C."/>
            <person name="Tachezy J."/>
            <person name="Fraser-Liggett C.M."/>
            <person name="Johnson P.J."/>
        </authorList>
    </citation>
    <scope>NUCLEOTIDE SEQUENCE [LARGE SCALE GENOMIC DNA]</scope>
    <source>
        <strain evidence="1">G3</strain>
    </source>
</reference>
<name>A2EIR0_TRIV3</name>
<dbReference type="VEuPathDB" id="TrichDB:TVAG_499750"/>
<gene>
    <name evidence="1" type="ORF">TVAG_499750</name>
</gene>
<accession>A2EIR0</accession>
<sequence length="757" mass="85824">MNSYELYQKLIEAINNKANEELEDSSLQIDPSQIWESLFKIAETSPHIIPQFIQLLTRLSFADESPIVDSQVKLLQDATNKEDKEKQFVKLLLLISFIDVDNSITIFDQLVSYIESEYKNLPKVPKFLVDFTKKCHVDVQPSIYKIFLKKFDDTFLENELNPAISTAFALFVNDESLPIKDKIIKLLTSNELCKISGCFILATNPSVFYKERRLLDYLVELAYSTEQNISNAAHKALRAIITDEANENNEYIAQKFIKSFDKYTPDTVQSFFKVLQTLLENTNKATINLINQIYQFAKNHLSDQSPVISAESIYLLAAIGQIDPISVLEVSDKVTNQCNRLLSSDFSGHAACRIASFFAITKSGEEFLETLQKSFVSNDVQMTNKERIELATQLATMSQNKENIKLIYKFVVDNLQNAGNSEFFYVMSAAVEITKKLEDSNDINQLYQILISLLEKQTDNVKVNAICEVIQVILELNNSIQADFVKKFFEDFLEGKLHIFGGLPLEAFGDGNSILFHLVAQHVEKFPEIAKSLNLAQKVFSVLFSISLDAVPDFLEIFYTCLKTKVLDSAAFSEKDQNSLLELVFPLYTTGEFGALAINNVIEALIADKDYLKQENIFESLETSIVSFAGSDSYGQAEEQFVHLISLALSVCNKEISEEFSKIIKDYIVIEEIFVNVIKLPARNIKIPQNVVVSMVQIALMSQSELKKNEISTESYNELKNLIQNEISNPETLKAIRNSLGKNKKNTLKFNKLFNVK</sequence>
<dbReference type="Proteomes" id="UP000001542">
    <property type="component" value="Unassembled WGS sequence"/>
</dbReference>
<reference evidence="1" key="1">
    <citation type="submission" date="2006-10" db="EMBL/GenBank/DDBJ databases">
        <authorList>
            <person name="Amadeo P."/>
            <person name="Zhao Q."/>
            <person name="Wortman J."/>
            <person name="Fraser-Liggett C."/>
            <person name="Carlton J."/>
        </authorList>
    </citation>
    <scope>NUCLEOTIDE SEQUENCE</scope>
    <source>
        <strain evidence="1">G3</strain>
    </source>
</reference>
<evidence type="ECO:0000313" key="1">
    <source>
        <dbReference type="EMBL" id="EAY07487.1"/>
    </source>
</evidence>
<dbReference type="RefSeq" id="XP_001319710.1">
    <property type="nucleotide sequence ID" value="XM_001319675.1"/>
</dbReference>
<dbReference type="InterPro" id="IPR016024">
    <property type="entry name" value="ARM-type_fold"/>
</dbReference>
<dbReference type="InterPro" id="IPR011989">
    <property type="entry name" value="ARM-like"/>
</dbReference>
<dbReference type="EMBL" id="DS113399">
    <property type="protein sequence ID" value="EAY07487.1"/>
    <property type="molecule type" value="Genomic_DNA"/>
</dbReference>
<dbReference type="SUPFAM" id="SSF48371">
    <property type="entry name" value="ARM repeat"/>
    <property type="match status" value="1"/>
</dbReference>
<dbReference type="Gene3D" id="1.25.10.10">
    <property type="entry name" value="Leucine-rich Repeat Variant"/>
    <property type="match status" value="1"/>
</dbReference>
<dbReference type="InParanoid" id="A2EIR0"/>
<protein>
    <submittedName>
        <fullName evidence="1">Uncharacterized protein</fullName>
    </submittedName>
</protein>
<dbReference type="KEGG" id="tva:4765378"/>
<organism evidence="1 2">
    <name type="scientific">Trichomonas vaginalis (strain ATCC PRA-98 / G3)</name>
    <dbReference type="NCBI Taxonomy" id="412133"/>
    <lineage>
        <taxon>Eukaryota</taxon>
        <taxon>Metamonada</taxon>
        <taxon>Parabasalia</taxon>
        <taxon>Trichomonadida</taxon>
        <taxon>Trichomonadidae</taxon>
        <taxon>Trichomonas</taxon>
    </lineage>
</organism>
<proteinExistence type="predicted"/>
<dbReference type="SMR" id="A2EIR0"/>
<dbReference type="AlphaFoldDB" id="A2EIR0"/>
<keyword evidence="2" id="KW-1185">Reference proteome</keyword>
<dbReference type="VEuPathDB" id="TrichDB:TVAGG3_0959790"/>
<evidence type="ECO:0000313" key="2">
    <source>
        <dbReference type="Proteomes" id="UP000001542"/>
    </source>
</evidence>